<comment type="similarity">
    <text evidence="5">Belongs to the D-isomer specific 2-hydroxyacid dehydrogenase family. FDH subfamily.</text>
</comment>
<dbReference type="GO" id="GO:0042183">
    <property type="term" value="P:formate catabolic process"/>
    <property type="evidence" value="ECO:0007669"/>
    <property type="project" value="UniProtKB-UniRule"/>
</dbReference>
<feature type="binding site" evidence="5">
    <location>
        <position position="97"/>
    </location>
    <ligand>
        <name>substrate</name>
    </ligand>
</feature>
<comment type="caution">
    <text evidence="5">Lacks conserved residue(s) required for the propagation of feature annotation.</text>
</comment>
<dbReference type="HOGENOM" id="CLU_019796_0_0_1"/>
<evidence type="ECO:0000313" key="9">
    <source>
        <dbReference type="Proteomes" id="UP000000709"/>
    </source>
</evidence>
<dbReference type="AlphaFoldDB" id="G3ATR0"/>
<feature type="binding site" evidence="5">
    <location>
        <begin position="325"/>
        <end position="328"/>
    </location>
    <ligand>
        <name>NAD(+)</name>
        <dbReference type="ChEBI" id="CHEBI:57540"/>
    </ligand>
</feature>
<dbReference type="GO" id="GO:0051287">
    <property type="term" value="F:NAD binding"/>
    <property type="evidence" value="ECO:0007669"/>
    <property type="project" value="InterPro"/>
</dbReference>
<feature type="binding site" evidence="5">
    <location>
        <position position="270"/>
    </location>
    <ligand>
        <name>NAD(+)</name>
        <dbReference type="ChEBI" id="CHEBI:57540"/>
    </ligand>
</feature>
<dbReference type="InterPro" id="IPR006139">
    <property type="entry name" value="D-isomer_2_OHA_DH_cat_dom"/>
</dbReference>
<dbReference type="GeneID" id="18874609"/>
<dbReference type="KEGG" id="spaa:SPAPADRAFT_63132"/>
<dbReference type="GO" id="GO:0005829">
    <property type="term" value="C:cytosol"/>
    <property type="evidence" value="ECO:0007669"/>
    <property type="project" value="TreeGrafter"/>
</dbReference>
<dbReference type="NCBIfam" id="NF005750">
    <property type="entry name" value="PRK07574.1"/>
    <property type="match status" value="1"/>
</dbReference>
<dbReference type="InterPro" id="IPR033689">
    <property type="entry name" value="FDH_NAD-dep"/>
</dbReference>
<feature type="binding site" evidence="5">
    <location>
        <position position="197"/>
    </location>
    <ligand>
        <name>NAD(+)</name>
        <dbReference type="ChEBI" id="CHEBI:57540"/>
    </ligand>
</feature>
<sequence>MTKPKVLLVLYEGGHHAKEQPKLLGAIENELGLRKFIEDHGYELVSTIDKDPEPHSKVDQELPDAEIVISTPFFPLYLTRTRIAKSPNLKIAITAGVGSDHVDLDAANERNISVLEVTGSNVQSVAEHAMMTILTLVRNFVPAHDYAVNGKWDIAAIARDEYDLEDKVIATVGAGRIGYRILERLIAFNPKKLLYYDYQELPADAIKKLNEASKLFNGVDNIVERVENLEDMVSQADIVTINCPLHDNSRGLFNKDLIAKMKKGSYLVNTARGAICVEQDVADAVNSGHLAGYGGDVWYPQPAPKDHPWRSMKNANGGGNAMTPHISGTSLDAQARYAAGVKQILTEYFNKTYKYRPQDVICIDGDYATKAYGQREKK</sequence>
<dbReference type="PANTHER" id="PTHR42938">
    <property type="entry name" value="FORMATE DEHYDROGENASE 1"/>
    <property type="match status" value="1"/>
</dbReference>
<evidence type="ECO:0000256" key="1">
    <source>
        <dbReference type="ARBA" id="ARBA00000455"/>
    </source>
</evidence>
<evidence type="ECO:0000256" key="5">
    <source>
        <dbReference type="HAMAP-Rule" id="MF_03210"/>
    </source>
</evidence>
<dbReference type="Pfam" id="PF02826">
    <property type="entry name" value="2-Hacid_dh_C"/>
    <property type="match status" value="1"/>
</dbReference>
<evidence type="ECO:0000256" key="4">
    <source>
        <dbReference type="ARBA" id="ARBA00023027"/>
    </source>
</evidence>
<dbReference type="SUPFAM" id="SSF51735">
    <property type="entry name" value="NAD(P)-binding Rossmann-fold domains"/>
    <property type="match status" value="1"/>
</dbReference>
<comment type="function">
    <text evidence="5">Catalyzes the NAD(+)-dependent oxidation of formate to carbon dioxide. Formate oxidation is the final step in the methanol oxidation pathway in methylotrophic microorganisms. Has a role in the detoxification of exogenous formate in non-methylotrophic organisms.</text>
</comment>
<dbReference type="OMA" id="VSQCDII"/>
<evidence type="ECO:0000259" key="7">
    <source>
        <dbReference type="Pfam" id="PF02826"/>
    </source>
</evidence>
<dbReference type="Gene3D" id="3.40.50.720">
    <property type="entry name" value="NAD(P)-binding Rossmann-like Domain"/>
    <property type="match status" value="2"/>
</dbReference>
<dbReference type="InterPro" id="IPR029752">
    <property type="entry name" value="D-isomer_DH_CS1"/>
</dbReference>
<dbReference type="FunCoup" id="G3ATR0">
    <property type="interactions" value="482"/>
</dbReference>
<evidence type="ECO:0000313" key="8">
    <source>
        <dbReference type="EMBL" id="EGW30286.1"/>
    </source>
</evidence>
<comment type="catalytic activity">
    <reaction evidence="1 5">
        <text>formate + NAD(+) = CO2 + NADH</text>
        <dbReference type="Rhea" id="RHEA:15985"/>
        <dbReference type="ChEBI" id="CHEBI:15740"/>
        <dbReference type="ChEBI" id="CHEBI:16526"/>
        <dbReference type="ChEBI" id="CHEBI:57540"/>
        <dbReference type="ChEBI" id="CHEBI:57945"/>
        <dbReference type="EC" id="1.17.1.9"/>
    </reaction>
</comment>
<protein>
    <recommendedName>
        <fullName evidence="2 5">Formate dehydrogenase</fullName>
        <shortName evidence="5">FDH</shortName>
        <ecNumber evidence="2 5">1.17.1.9</ecNumber>
    </recommendedName>
    <alternativeName>
        <fullName evidence="5">NAD-dependent formate dehydrogenase</fullName>
    </alternativeName>
</protein>
<dbReference type="GO" id="GO:0016616">
    <property type="term" value="F:oxidoreductase activity, acting on the CH-OH group of donors, NAD or NADP as acceptor"/>
    <property type="evidence" value="ECO:0007669"/>
    <property type="project" value="InterPro"/>
</dbReference>
<feature type="domain" description="D-isomer specific 2-hydroxyacid dehydrogenase catalytic" evidence="6">
    <location>
        <begin position="35"/>
        <end position="339"/>
    </location>
</feature>
<dbReference type="STRING" id="619300.G3ATR0"/>
<proteinExistence type="inferred from homology"/>
<keyword evidence="3 5" id="KW-0560">Oxidoreductase</keyword>
<dbReference type="FunFam" id="3.40.50.720:FF:000057">
    <property type="entry name" value="Formate dehydrogenase"/>
    <property type="match status" value="1"/>
</dbReference>
<accession>G3ATR0</accession>
<dbReference type="HAMAP" id="MF_03210">
    <property type="entry name" value="Formate_dehydrogenase"/>
    <property type="match status" value="1"/>
</dbReference>
<feature type="site" description="Important for catalytic activity" evidence="5">
    <location>
        <position position="272"/>
    </location>
</feature>
<keyword evidence="5" id="KW-0963">Cytoplasm</keyword>
<dbReference type="PROSITE" id="PS00671">
    <property type="entry name" value="D_2_HYDROXYACID_DH_3"/>
    <property type="match status" value="1"/>
</dbReference>
<dbReference type="InParanoid" id="G3ATR0"/>
<name>G3ATR0_SPAPN</name>
<dbReference type="Pfam" id="PF00389">
    <property type="entry name" value="2-Hacid_dh"/>
    <property type="match status" value="1"/>
</dbReference>
<dbReference type="InterPro" id="IPR036291">
    <property type="entry name" value="NAD(P)-bd_dom_sf"/>
</dbReference>
<evidence type="ECO:0000256" key="3">
    <source>
        <dbReference type="ARBA" id="ARBA00023002"/>
    </source>
</evidence>
<dbReference type="Proteomes" id="UP000000709">
    <property type="component" value="Unassembled WGS sequence"/>
</dbReference>
<feature type="binding site" evidence="5">
    <location>
        <begin position="176"/>
        <end position="177"/>
    </location>
    <ligand>
        <name>NAD(+)</name>
        <dbReference type="ChEBI" id="CHEBI:57540"/>
    </ligand>
</feature>
<dbReference type="PANTHER" id="PTHR42938:SF9">
    <property type="entry name" value="FORMATE DEHYDROGENASE 1"/>
    <property type="match status" value="1"/>
</dbReference>
<comment type="subcellular location">
    <subcellularLocation>
        <location evidence="5">Cytoplasm</location>
    </subcellularLocation>
</comment>
<feature type="binding site" evidence="5">
    <location>
        <position position="121"/>
    </location>
    <ligand>
        <name>substrate</name>
    </ligand>
</feature>
<dbReference type="GO" id="GO:0008863">
    <property type="term" value="F:formate dehydrogenase (NAD+) activity"/>
    <property type="evidence" value="ECO:0007669"/>
    <property type="project" value="UniProtKB-UniRule"/>
</dbReference>
<feature type="site" description="Important for catalytic activity" evidence="5">
    <location>
        <position position="325"/>
    </location>
</feature>
<feature type="domain" description="D-isomer specific 2-hydroxyacid dehydrogenase NAD-binding" evidence="7">
    <location>
        <begin position="130"/>
        <end position="327"/>
    </location>
</feature>
<feature type="binding site" evidence="5">
    <location>
        <position position="296"/>
    </location>
    <ligand>
        <name>NAD(+)</name>
        <dbReference type="ChEBI" id="CHEBI:57540"/>
    </ligand>
</feature>
<organism evidence="9">
    <name type="scientific">Spathaspora passalidarum (strain NRRL Y-27907 / 11-Y1)</name>
    <dbReference type="NCBI Taxonomy" id="619300"/>
    <lineage>
        <taxon>Eukaryota</taxon>
        <taxon>Fungi</taxon>
        <taxon>Dikarya</taxon>
        <taxon>Ascomycota</taxon>
        <taxon>Saccharomycotina</taxon>
        <taxon>Pichiomycetes</taxon>
        <taxon>Debaryomycetaceae</taxon>
        <taxon>Spathaspora</taxon>
    </lineage>
</organism>
<dbReference type="EC" id="1.17.1.9" evidence="2 5"/>
<dbReference type="EMBL" id="GL996505">
    <property type="protein sequence ID" value="EGW30286.1"/>
    <property type="molecule type" value="Genomic_DNA"/>
</dbReference>
<reference evidence="8 9" key="1">
    <citation type="journal article" date="2011" name="Proc. Natl. Acad. Sci. U.S.A.">
        <title>Comparative genomics of xylose-fermenting fungi for enhanced biofuel production.</title>
        <authorList>
            <person name="Wohlbach D.J."/>
            <person name="Kuo A."/>
            <person name="Sato T.K."/>
            <person name="Potts K.M."/>
            <person name="Salamov A.A."/>
            <person name="LaButti K.M."/>
            <person name="Sun H."/>
            <person name="Clum A."/>
            <person name="Pangilinan J.L."/>
            <person name="Lindquist E.A."/>
            <person name="Lucas S."/>
            <person name="Lapidus A."/>
            <person name="Jin M."/>
            <person name="Gunawan C."/>
            <person name="Balan V."/>
            <person name="Dale B.E."/>
            <person name="Jeffries T.W."/>
            <person name="Zinkel R."/>
            <person name="Barry K.W."/>
            <person name="Grigoriev I.V."/>
            <person name="Gasch A.P."/>
        </authorList>
    </citation>
    <scope>NUCLEOTIDE SEQUENCE [LARGE SCALE GENOMIC DNA]</scope>
    <source>
        <strain evidence="9">NRRL Y-27907 / 11-Y1</strain>
    </source>
</reference>
<feature type="binding site" evidence="5">
    <location>
        <begin position="244"/>
        <end position="248"/>
    </location>
    <ligand>
        <name>NAD(+)</name>
        <dbReference type="ChEBI" id="CHEBI:57540"/>
    </ligand>
</feature>
<keyword evidence="9" id="KW-1185">Reference proteome</keyword>
<dbReference type="PROSITE" id="PS00670">
    <property type="entry name" value="D_2_HYDROXYACID_DH_2"/>
    <property type="match status" value="1"/>
</dbReference>
<dbReference type="InterPro" id="IPR029753">
    <property type="entry name" value="D-isomer_DH_CS"/>
</dbReference>
<dbReference type="InterPro" id="IPR006140">
    <property type="entry name" value="D-isomer_DH_NAD-bd"/>
</dbReference>
<dbReference type="eggNOG" id="KOG0069">
    <property type="taxonomic scope" value="Eukaryota"/>
</dbReference>
<comment type="subunit">
    <text evidence="5">Homodimer.</text>
</comment>
<gene>
    <name evidence="8" type="ORF">SPAPADRAFT_63132</name>
</gene>
<evidence type="ECO:0000256" key="2">
    <source>
        <dbReference type="ARBA" id="ARBA00013128"/>
    </source>
</evidence>
<dbReference type="OrthoDB" id="418179at2759"/>
<dbReference type="SUPFAM" id="SSF52283">
    <property type="entry name" value="Formate/glycerate dehydrogenase catalytic domain-like"/>
    <property type="match status" value="1"/>
</dbReference>
<keyword evidence="4 5" id="KW-0520">NAD</keyword>
<dbReference type="RefSeq" id="XP_007377257.1">
    <property type="nucleotide sequence ID" value="XM_007377195.1"/>
</dbReference>
<evidence type="ECO:0000259" key="6">
    <source>
        <dbReference type="Pfam" id="PF00389"/>
    </source>
</evidence>
<dbReference type="PROSITE" id="PS00065">
    <property type="entry name" value="D_2_HYDROXYACID_DH_1"/>
    <property type="match status" value="1"/>
</dbReference>